<gene>
    <name evidence="3" type="ORF">FGO68_gene5992</name>
</gene>
<evidence type="ECO:0000313" key="4">
    <source>
        <dbReference type="Proteomes" id="UP000785679"/>
    </source>
</evidence>
<dbReference type="Gene3D" id="3.30.1520.10">
    <property type="entry name" value="Phox-like domain"/>
    <property type="match status" value="1"/>
</dbReference>
<dbReference type="PROSITE" id="PS50195">
    <property type="entry name" value="PX"/>
    <property type="match status" value="1"/>
</dbReference>
<accession>A0A8J8SUW0</accession>
<comment type="caution">
    <text evidence="3">The sequence shown here is derived from an EMBL/GenBank/DDBJ whole genome shotgun (WGS) entry which is preliminary data.</text>
</comment>
<feature type="domain" description="PX" evidence="2">
    <location>
        <begin position="161"/>
        <end position="287"/>
    </location>
</feature>
<dbReference type="Proteomes" id="UP000785679">
    <property type="component" value="Unassembled WGS sequence"/>
</dbReference>
<dbReference type="InterPro" id="IPR001683">
    <property type="entry name" value="PX_dom"/>
</dbReference>
<dbReference type="GO" id="GO:0035091">
    <property type="term" value="F:phosphatidylinositol binding"/>
    <property type="evidence" value="ECO:0007669"/>
    <property type="project" value="InterPro"/>
</dbReference>
<name>A0A8J8SUW0_HALGN</name>
<sequence length="502" mass="58507">MSKAHTSKTQKIQLLRAELLHEGYDPREFSQYTISQNQLPYKQGEPLLDVDLFTYNKLLYAIQEYKIFTKPNLSDAKQIEKLDQQLFGETKIAKKGTKPVEEVKSQDNILEDFYSKKNPYNNTNKIQESQINHFQNSNVLPEEFQPQRVIATNKAAMIGQTPLSCKPKSYSVNSLTHQKNVSYTLAAHNLDKGQFRITVTHPQHWNVIRIDQDFHKLTKYLTQVYPQIILPPIPNMNFNQLGSSKTCQTRAMIYERFLSHLLNECIHSELIKADQWFCDFLSIQKLTFPHSNFQVKSVKDFITEEGSILITEAVQEDIGYLNSYIKDFEVTYQSMAMRHKELRHDFANLGNTLEKISQEYKSLQVLDKHHPLPHSGRISPNRHPVDKTAQTTSQLSQQYSQLSLSYHQHPLIATHSPQTLPSHEFFFKYYALQADTLRVWYDTNIKPILIHLAQFDNQDLRDLLSVYVSEMKRQVLGEMESRRGEEYRQMLNGMRVKLMGCV</sequence>
<dbReference type="CDD" id="cd06093">
    <property type="entry name" value="PX_domain"/>
    <property type="match status" value="1"/>
</dbReference>
<protein>
    <recommendedName>
        <fullName evidence="2">PX domain-containing protein</fullName>
    </recommendedName>
</protein>
<dbReference type="AlphaFoldDB" id="A0A8J8SUW0"/>
<dbReference type="Pfam" id="PF00787">
    <property type="entry name" value="PX"/>
    <property type="match status" value="1"/>
</dbReference>
<dbReference type="EMBL" id="RRYP01030107">
    <property type="protein sequence ID" value="TNV71268.1"/>
    <property type="molecule type" value="Genomic_DNA"/>
</dbReference>
<keyword evidence="4" id="KW-1185">Reference proteome</keyword>
<evidence type="ECO:0000313" key="3">
    <source>
        <dbReference type="EMBL" id="TNV71268.1"/>
    </source>
</evidence>
<feature type="region of interest" description="Disordered" evidence="1">
    <location>
        <begin position="372"/>
        <end position="391"/>
    </location>
</feature>
<dbReference type="InterPro" id="IPR036871">
    <property type="entry name" value="PX_dom_sf"/>
</dbReference>
<evidence type="ECO:0000256" key="1">
    <source>
        <dbReference type="SAM" id="MobiDB-lite"/>
    </source>
</evidence>
<proteinExistence type="predicted"/>
<reference evidence="3" key="1">
    <citation type="submission" date="2019-06" db="EMBL/GenBank/DDBJ databases">
        <authorList>
            <person name="Zheng W."/>
        </authorList>
    </citation>
    <scope>NUCLEOTIDE SEQUENCE</scope>
    <source>
        <strain evidence="3">QDHG01</strain>
    </source>
</reference>
<evidence type="ECO:0000259" key="2">
    <source>
        <dbReference type="PROSITE" id="PS50195"/>
    </source>
</evidence>
<organism evidence="3 4">
    <name type="scientific">Halteria grandinella</name>
    <dbReference type="NCBI Taxonomy" id="5974"/>
    <lineage>
        <taxon>Eukaryota</taxon>
        <taxon>Sar</taxon>
        <taxon>Alveolata</taxon>
        <taxon>Ciliophora</taxon>
        <taxon>Intramacronucleata</taxon>
        <taxon>Spirotrichea</taxon>
        <taxon>Stichotrichia</taxon>
        <taxon>Sporadotrichida</taxon>
        <taxon>Halteriidae</taxon>
        <taxon>Halteria</taxon>
    </lineage>
</organism>
<dbReference type="SUPFAM" id="SSF64268">
    <property type="entry name" value="PX domain"/>
    <property type="match status" value="1"/>
</dbReference>